<dbReference type="PATRIC" id="fig|544718.43.peg.1709"/>
<dbReference type="STRING" id="544718.AAX25_01746"/>
<dbReference type="PANTHER" id="PTHR36540">
    <property type="entry name" value="PYRIMIDINE/PURINE NUCLEOSIDE PHOSPHORYLASE"/>
    <property type="match status" value="1"/>
</dbReference>
<reference evidence="5 7" key="3">
    <citation type="submission" date="2019-05" db="EMBL/GenBank/DDBJ databases">
        <title>Arcobacter cibarius and Arcobacter thereius providing challenges in identification an antibiotic susceptibility and Quinolone resistance.</title>
        <authorList>
            <person name="Busch A."/>
            <person name="Hanel I."/>
            <person name="Hotzel H."/>
            <person name="Tomaso H."/>
        </authorList>
    </citation>
    <scope>NUCLEOTIDE SEQUENCE [LARGE SCALE GENOMIC DNA]</scope>
    <source>
        <strain evidence="5 7">17CS1191_2</strain>
    </source>
</reference>
<dbReference type="EC" id="2.4.2.1" evidence="3"/>
<keyword evidence="2 3" id="KW-0808">Transferase</keyword>
<dbReference type="AlphaFoldDB" id="A0A1C0B631"/>
<proteinExistence type="inferred from homology"/>
<comment type="catalytic activity">
    <reaction evidence="3">
        <text>cytidine + phosphate = cytosine + alpha-D-ribose 1-phosphate</text>
        <dbReference type="Rhea" id="RHEA:52540"/>
        <dbReference type="ChEBI" id="CHEBI:16040"/>
        <dbReference type="ChEBI" id="CHEBI:17562"/>
        <dbReference type="ChEBI" id="CHEBI:43474"/>
        <dbReference type="ChEBI" id="CHEBI:57720"/>
        <dbReference type="EC" id="2.4.2.2"/>
    </reaction>
</comment>
<dbReference type="Proteomes" id="UP000093281">
    <property type="component" value="Unassembled WGS sequence"/>
</dbReference>
<evidence type="ECO:0000313" key="5">
    <source>
        <dbReference type="EMBL" id="TLS71509.1"/>
    </source>
</evidence>
<dbReference type="Gene3D" id="2.60.120.10">
    <property type="entry name" value="Jelly Rolls"/>
    <property type="match status" value="1"/>
</dbReference>
<keyword evidence="1 3" id="KW-0328">Glycosyltransferase</keyword>
<comment type="catalytic activity">
    <reaction evidence="3">
        <text>thymidine + phosphate = 2-deoxy-alpha-D-ribose 1-phosphate + thymine</text>
        <dbReference type="Rhea" id="RHEA:16037"/>
        <dbReference type="ChEBI" id="CHEBI:17748"/>
        <dbReference type="ChEBI" id="CHEBI:17821"/>
        <dbReference type="ChEBI" id="CHEBI:43474"/>
        <dbReference type="ChEBI" id="CHEBI:57259"/>
        <dbReference type="EC" id="2.4.2.2"/>
    </reaction>
</comment>
<dbReference type="InterPro" id="IPR011051">
    <property type="entry name" value="RmlC_Cupin_sf"/>
</dbReference>
<dbReference type="Pfam" id="PF06865">
    <property type="entry name" value="Ppnp"/>
    <property type="match status" value="1"/>
</dbReference>
<comment type="catalytic activity">
    <reaction evidence="3">
        <text>uridine + phosphate = alpha-D-ribose 1-phosphate + uracil</text>
        <dbReference type="Rhea" id="RHEA:24388"/>
        <dbReference type="ChEBI" id="CHEBI:16704"/>
        <dbReference type="ChEBI" id="CHEBI:17568"/>
        <dbReference type="ChEBI" id="CHEBI:43474"/>
        <dbReference type="ChEBI" id="CHEBI:57720"/>
        <dbReference type="EC" id="2.4.2.2"/>
    </reaction>
</comment>
<comment type="catalytic activity">
    <reaction evidence="3">
        <text>guanosine + phosphate = alpha-D-ribose 1-phosphate + guanine</text>
        <dbReference type="Rhea" id="RHEA:13233"/>
        <dbReference type="ChEBI" id="CHEBI:16235"/>
        <dbReference type="ChEBI" id="CHEBI:16750"/>
        <dbReference type="ChEBI" id="CHEBI:43474"/>
        <dbReference type="ChEBI" id="CHEBI:57720"/>
        <dbReference type="EC" id="2.4.2.1"/>
    </reaction>
</comment>
<dbReference type="HAMAP" id="MF_01537">
    <property type="entry name" value="Nucleos_phosphorylase_PpnP"/>
    <property type="match status" value="1"/>
</dbReference>
<dbReference type="InterPro" id="IPR009664">
    <property type="entry name" value="Ppnp"/>
</dbReference>
<comment type="catalytic activity">
    <reaction evidence="3">
        <text>inosine + phosphate = alpha-D-ribose 1-phosphate + hypoxanthine</text>
        <dbReference type="Rhea" id="RHEA:27646"/>
        <dbReference type="ChEBI" id="CHEBI:17368"/>
        <dbReference type="ChEBI" id="CHEBI:17596"/>
        <dbReference type="ChEBI" id="CHEBI:43474"/>
        <dbReference type="ChEBI" id="CHEBI:57720"/>
        <dbReference type="EC" id="2.4.2.1"/>
    </reaction>
</comment>
<accession>A0A1C0B631</accession>
<dbReference type="OrthoDB" id="9793848at2"/>
<dbReference type="RefSeq" id="WP_066184790.1">
    <property type="nucleotide sequence ID" value="NZ_LCUJ01000005.1"/>
</dbReference>
<dbReference type="EMBL" id="LCUJ01000005">
    <property type="protein sequence ID" value="OCL98631.1"/>
    <property type="molecule type" value="Genomic_DNA"/>
</dbReference>
<comment type="catalytic activity">
    <reaction evidence="3">
        <text>xanthosine + phosphate = alpha-D-ribose 1-phosphate + xanthine</text>
        <dbReference type="Rhea" id="RHEA:27638"/>
        <dbReference type="ChEBI" id="CHEBI:17712"/>
        <dbReference type="ChEBI" id="CHEBI:18107"/>
        <dbReference type="ChEBI" id="CHEBI:43474"/>
        <dbReference type="ChEBI" id="CHEBI:57720"/>
        <dbReference type="EC" id="2.4.2.1"/>
    </reaction>
</comment>
<comment type="function">
    <text evidence="3">Catalyzes the phosphorolysis of diverse nucleosides, yielding D-ribose 1-phosphate and the respective free bases. Can use uridine, adenosine, guanosine, cytidine, thymidine, inosine and xanthosine as substrates. Also catalyzes the reverse reactions.</text>
</comment>
<evidence type="ECO:0000256" key="1">
    <source>
        <dbReference type="ARBA" id="ARBA00022676"/>
    </source>
</evidence>
<comment type="catalytic activity">
    <reaction evidence="3">
        <text>adenosine + phosphate = alpha-D-ribose 1-phosphate + adenine</text>
        <dbReference type="Rhea" id="RHEA:27642"/>
        <dbReference type="ChEBI" id="CHEBI:16335"/>
        <dbReference type="ChEBI" id="CHEBI:16708"/>
        <dbReference type="ChEBI" id="CHEBI:43474"/>
        <dbReference type="ChEBI" id="CHEBI:57720"/>
        <dbReference type="EC" id="2.4.2.1"/>
    </reaction>
</comment>
<evidence type="ECO:0000313" key="6">
    <source>
        <dbReference type="Proteomes" id="UP000093281"/>
    </source>
</evidence>
<dbReference type="GO" id="GO:0004731">
    <property type="term" value="F:purine-nucleoside phosphorylase activity"/>
    <property type="evidence" value="ECO:0007669"/>
    <property type="project" value="UniProtKB-UniRule"/>
</dbReference>
<comment type="catalytic activity">
    <reaction evidence="3">
        <text>a purine D-ribonucleoside + phosphate = a purine nucleobase + alpha-D-ribose 1-phosphate</text>
        <dbReference type="Rhea" id="RHEA:19805"/>
        <dbReference type="ChEBI" id="CHEBI:26386"/>
        <dbReference type="ChEBI" id="CHEBI:43474"/>
        <dbReference type="ChEBI" id="CHEBI:57720"/>
        <dbReference type="ChEBI" id="CHEBI:142355"/>
        <dbReference type="EC" id="2.4.2.1"/>
    </reaction>
</comment>
<dbReference type="GO" id="GO:0016154">
    <property type="term" value="F:pyrimidine-nucleoside phosphorylase activity"/>
    <property type="evidence" value="ECO:0007669"/>
    <property type="project" value="UniProtKB-UniRule"/>
</dbReference>
<evidence type="ECO:0000256" key="3">
    <source>
        <dbReference type="HAMAP-Rule" id="MF_01537"/>
    </source>
</evidence>
<gene>
    <name evidence="3" type="primary">ppnP</name>
    <name evidence="4" type="ORF">AAX29_01544</name>
    <name evidence="5" type="ORF">FE246_07815</name>
</gene>
<dbReference type="Proteomes" id="UP000308001">
    <property type="component" value="Unassembled WGS sequence"/>
</dbReference>
<comment type="caution">
    <text evidence="4">The sequence shown here is derived from an EMBL/GenBank/DDBJ whole genome shotgun (WGS) entry which is preliminary data.</text>
</comment>
<dbReference type="GO" id="GO:0005829">
    <property type="term" value="C:cytosol"/>
    <property type="evidence" value="ECO:0007669"/>
    <property type="project" value="TreeGrafter"/>
</dbReference>
<organism evidence="4 6">
    <name type="scientific">Aliarcobacter thereius</name>
    <dbReference type="NCBI Taxonomy" id="544718"/>
    <lineage>
        <taxon>Bacteria</taxon>
        <taxon>Pseudomonadati</taxon>
        <taxon>Campylobacterota</taxon>
        <taxon>Epsilonproteobacteria</taxon>
        <taxon>Campylobacterales</taxon>
        <taxon>Arcobacteraceae</taxon>
        <taxon>Aliarcobacter</taxon>
    </lineage>
</organism>
<dbReference type="SUPFAM" id="SSF51182">
    <property type="entry name" value="RmlC-like cupins"/>
    <property type="match status" value="1"/>
</dbReference>
<evidence type="ECO:0000256" key="2">
    <source>
        <dbReference type="ARBA" id="ARBA00022679"/>
    </source>
</evidence>
<name>A0A1C0B631_9BACT</name>
<dbReference type="InterPro" id="IPR014710">
    <property type="entry name" value="RmlC-like_jellyroll"/>
</dbReference>
<evidence type="ECO:0000313" key="4">
    <source>
        <dbReference type="EMBL" id="OCL98631.1"/>
    </source>
</evidence>
<evidence type="ECO:0000313" key="7">
    <source>
        <dbReference type="Proteomes" id="UP000308001"/>
    </source>
</evidence>
<dbReference type="EMBL" id="VBUF01000004">
    <property type="protein sequence ID" value="TLS71509.1"/>
    <property type="molecule type" value="Genomic_DNA"/>
</dbReference>
<dbReference type="CDD" id="cd20296">
    <property type="entry name" value="cupin_PpnP-like"/>
    <property type="match status" value="1"/>
</dbReference>
<reference evidence="6" key="1">
    <citation type="submission" date="2015-05" db="EMBL/GenBank/DDBJ databases">
        <authorList>
            <person name="Rovetto F."/>
            <person name="Cocolin L."/>
            <person name="Illeghems K."/>
            <person name="Van Nieuwerburgh F."/>
            <person name="Houf K."/>
        </authorList>
    </citation>
    <scope>NUCLEOTIDE SEQUENCE [LARGE SCALE GENOMIC DNA]</scope>
    <source>
        <strain evidence="6">DU22</strain>
    </source>
</reference>
<reference evidence="4" key="2">
    <citation type="submission" date="2015-05" db="EMBL/GenBank/DDBJ databases">
        <authorList>
            <person name="Wang D.B."/>
            <person name="Wang M."/>
        </authorList>
    </citation>
    <scope>NUCLEOTIDE SEQUENCE [LARGE SCALE GENOMIC DNA]</scope>
    <source>
        <strain evidence="4">DU22</strain>
    </source>
</reference>
<dbReference type="EC" id="2.4.2.2" evidence="3"/>
<comment type="similarity">
    <text evidence="3">Belongs to the nucleoside phosphorylase PpnP family.</text>
</comment>
<sequence>MDYFQGVSIAKAANILYDGNITSRSITFQDGSKKTLGIMLEGEYELNTVNKEIIDIQRGTLELLLPASEWKTFEGPASFEVPENTKFRLKVHSLVDYCCSFIKN</sequence>
<protein>
    <recommendedName>
        <fullName evidence="3">Pyrimidine/purine nucleoside phosphorylase</fullName>
        <ecNumber evidence="3">2.4.2.1</ecNumber>
        <ecNumber evidence="3">2.4.2.2</ecNumber>
    </recommendedName>
    <alternativeName>
        <fullName evidence="3">Adenosine phosphorylase</fullName>
    </alternativeName>
    <alternativeName>
        <fullName evidence="3">Cytidine phosphorylase</fullName>
    </alternativeName>
    <alternativeName>
        <fullName evidence="3">Guanosine phosphorylase</fullName>
    </alternativeName>
    <alternativeName>
        <fullName evidence="3">Inosine phosphorylase</fullName>
    </alternativeName>
    <alternativeName>
        <fullName evidence="3">Thymidine phosphorylase</fullName>
    </alternativeName>
    <alternativeName>
        <fullName evidence="3">Uridine phosphorylase</fullName>
    </alternativeName>
    <alternativeName>
        <fullName evidence="3">Xanthosine phosphorylase</fullName>
    </alternativeName>
</protein>
<dbReference type="PANTHER" id="PTHR36540:SF1">
    <property type="entry name" value="PYRIMIDINE_PURINE NUCLEOSIDE PHOSPHORYLASE"/>
    <property type="match status" value="1"/>
</dbReference>